<sequence length="88" mass="10203">MMFWKVSSAIIHHTCCGDFDSAFYLLKYTNAEGLVIERLVIEDLENNATMYADDNTYICCKSTRSTDQYKAEMKAMDPEFYYLIKSGQ</sequence>
<comment type="caution">
    <text evidence="1">The sequence shown here is derived from an EMBL/GenBank/DDBJ whole genome shotgun (WGS) entry which is preliminary data.</text>
</comment>
<organism evidence="1 2">
    <name type="scientific">Acanthoscelides obtectus</name>
    <name type="common">Bean weevil</name>
    <name type="synonym">Bruchus obtectus</name>
    <dbReference type="NCBI Taxonomy" id="200917"/>
    <lineage>
        <taxon>Eukaryota</taxon>
        <taxon>Metazoa</taxon>
        <taxon>Ecdysozoa</taxon>
        <taxon>Arthropoda</taxon>
        <taxon>Hexapoda</taxon>
        <taxon>Insecta</taxon>
        <taxon>Pterygota</taxon>
        <taxon>Neoptera</taxon>
        <taxon>Endopterygota</taxon>
        <taxon>Coleoptera</taxon>
        <taxon>Polyphaga</taxon>
        <taxon>Cucujiformia</taxon>
        <taxon>Chrysomeloidea</taxon>
        <taxon>Chrysomelidae</taxon>
        <taxon>Bruchinae</taxon>
        <taxon>Bruchini</taxon>
        <taxon>Acanthoscelides</taxon>
    </lineage>
</organism>
<evidence type="ECO:0000313" key="1">
    <source>
        <dbReference type="EMBL" id="CAH1986036.1"/>
    </source>
</evidence>
<dbReference type="EMBL" id="CAKOFQ010006991">
    <property type="protein sequence ID" value="CAH1986036.1"/>
    <property type="molecule type" value="Genomic_DNA"/>
</dbReference>
<reference evidence="1" key="1">
    <citation type="submission" date="2022-03" db="EMBL/GenBank/DDBJ databases">
        <authorList>
            <person name="Sayadi A."/>
        </authorList>
    </citation>
    <scope>NUCLEOTIDE SEQUENCE</scope>
</reference>
<dbReference type="AlphaFoldDB" id="A0A9P0PLY5"/>
<gene>
    <name evidence="1" type="ORF">ACAOBT_LOCUS17020</name>
</gene>
<keyword evidence="2" id="KW-1185">Reference proteome</keyword>
<evidence type="ECO:0000313" key="2">
    <source>
        <dbReference type="Proteomes" id="UP001152888"/>
    </source>
</evidence>
<proteinExistence type="predicted"/>
<name>A0A9P0PLY5_ACAOB</name>
<accession>A0A9P0PLY5</accession>
<dbReference type="Proteomes" id="UP001152888">
    <property type="component" value="Unassembled WGS sequence"/>
</dbReference>
<protein>
    <submittedName>
        <fullName evidence="1">Uncharacterized protein</fullName>
    </submittedName>
</protein>